<dbReference type="GO" id="GO:0005886">
    <property type="term" value="C:plasma membrane"/>
    <property type="evidence" value="ECO:0007669"/>
    <property type="project" value="UniProtKB-SubCell"/>
</dbReference>
<feature type="transmembrane region" description="Helical" evidence="8">
    <location>
        <begin position="76"/>
        <end position="97"/>
    </location>
</feature>
<evidence type="ECO:0000256" key="8">
    <source>
        <dbReference type="RuleBase" id="RU363041"/>
    </source>
</evidence>
<dbReference type="OrthoDB" id="7029178at2"/>
<evidence type="ECO:0000256" key="7">
    <source>
        <dbReference type="ARBA" id="ARBA00023136"/>
    </source>
</evidence>
<dbReference type="AlphaFoldDB" id="A0A1M4YDW5"/>
<feature type="transmembrane region" description="Helical" evidence="8">
    <location>
        <begin position="46"/>
        <end position="64"/>
    </location>
</feature>
<evidence type="ECO:0000256" key="1">
    <source>
        <dbReference type="ARBA" id="ARBA00004651"/>
    </source>
</evidence>
<feature type="transmembrane region" description="Helical" evidence="8">
    <location>
        <begin position="134"/>
        <end position="153"/>
    </location>
</feature>
<feature type="transmembrane region" description="Helical" evidence="8">
    <location>
        <begin position="200"/>
        <end position="217"/>
    </location>
</feature>
<evidence type="ECO:0000313" key="10">
    <source>
        <dbReference type="Proteomes" id="UP000184517"/>
    </source>
</evidence>
<reference evidence="10" key="1">
    <citation type="submission" date="2016-11" db="EMBL/GenBank/DDBJ databases">
        <authorList>
            <person name="Varghese N."/>
            <person name="Submissions S."/>
        </authorList>
    </citation>
    <scope>NUCLEOTIDE SEQUENCE [LARGE SCALE GENOMIC DNA]</scope>
    <source>
        <strain evidence="10">DSM 16579</strain>
    </source>
</reference>
<accession>A0A1M4YDW5</accession>
<dbReference type="InterPro" id="IPR002781">
    <property type="entry name" value="TM_pro_TauE-like"/>
</dbReference>
<comment type="subcellular location">
    <subcellularLocation>
        <location evidence="1 8">Cell membrane</location>
        <topology evidence="1 8">Multi-pass membrane protein</topology>
    </subcellularLocation>
</comment>
<evidence type="ECO:0000256" key="3">
    <source>
        <dbReference type="ARBA" id="ARBA00022448"/>
    </source>
</evidence>
<keyword evidence="4 8" id="KW-1003">Cell membrane</keyword>
<dbReference type="PANTHER" id="PTHR30269">
    <property type="entry name" value="TRANSMEMBRANE PROTEIN YFCA"/>
    <property type="match status" value="1"/>
</dbReference>
<keyword evidence="6 8" id="KW-1133">Transmembrane helix</keyword>
<feature type="transmembrane region" description="Helical" evidence="8">
    <location>
        <begin position="229"/>
        <end position="247"/>
    </location>
</feature>
<proteinExistence type="inferred from homology"/>
<dbReference type="STRING" id="1122206.SAMN02745753_01194"/>
<dbReference type="InterPro" id="IPR052017">
    <property type="entry name" value="TSUP"/>
</dbReference>
<evidence type="ECO:0000256" key="6">
    <source>
        <dbReference type="ARBA" id="ARBA00022989"/>
    </source>
</evidence>
<dbReference type="EMBL" id="FQVF01000005">
    <property type="protein sequence ID" value="SHF03957.1"/>
    <property type="molecule type" value="Genomic_DNA"/>
</dbReference>
<dbReference type="Pfam" id="PF01925">
    <property type="entry name" value="TauE"/>
    <property type="match status" value="1"/>
</dbReference>
<name>A0A1M4YDW5_9GAMM</name>
<comment type="similarity">
    <text evidence="2 8">Belongs to the 4-toluene sulfonate uptake permease (TSUP) (TC 2.A.102) family.</text>
</comment>
<dbReference type="RefSeq" id="WP_072838816.1">
    <property type="nucleotide sequence ID" value="NZ_FQVF01000005.1"/>
</dbReference>
<keyword evidence="5 8" id="KW-0812">Transmembrane</keyword>
<sequence length="250" mass="26566">MLMDSSSLLLLLFFALGSYIQATTGFAFGLIVVSSVSALGLAPIEVTAFAVSVLSLINAGIGLYGGGWKKINRRAFWGFILPCLPAIFLGVWLLGYLGENALGWLKFSLGLCIVVSSLVMMLQAHKVRCESSSGAFAVSGVIGGVMGGMFATFGPPITFMMYRQPDDQARIRATLLGIFCCTAALRVGSVSMTQGVDTETWLLCALGLPVVVIATLVARKFPVPISGRAMRFVAFSLLLLSGVSLMWQGF</sequence>
<feature type="transmembrane region" description="Helical" evidence="8">
    <location>
        <begin position="103"/>
        <end position="122"/>
    </location>
</feature>
<evidence type="ECO:0000256" key="4">
    <source>
        <dbReference type="ARBA" id="ARBA00022475"/>
    </source>
</evidence>
<keyword evidence="10" id="KW-1185">Reference proteome</keyword>
<keyword evidence="7 8" id="KW-0472">Membrane</keyword>
<protein>
    <recommendedName>
        <fullName evidence="8">Probable membrane transporter protein</fullName>
    </recommendedName>
</protein>
<dbReference type="Proteomes" id="UP000184517">
    <property type="component" value="Unassembled WGS sequence"/>
</dbReference>
<dbReference type="PANTHER" id="PTHR30269:SF37">
    <property type="entry name" value="MEMBRANE TRANSPORTER PROTEIN"/>
    <property type="match status" value="1"/>
</dbReference>
<evidence type="ECO:0000256" key="5">
    <source>
        <dbReference type="ARBA" id="ARBA00022692"/>
    </source>
</evidence>
<keyword evidence="3" id="KW-0813">Transport</keyword>
<gene>
    <name evidence="9" type="ORF">SAMN02745753_01194</name>
</gene>
<organism evidence="9 10">
    <name type="scientific">Marinomonas polaris DSM 16579</name>
    <dbReference type="NCBI Taxonomy" id="1122206"/>
    <lineage>
        <taxon>Bacteria</taxon>
        <taxon>Pseudomonadati</taxon>
        <taxon>Pseudomonadota</taxon>
        <taxon>Gammaproteobacteria</taxon>
        <taxon>Oceanospirillales</taxon>
        <taxon>Oceanospirillaceae</taxon>
        <taxon>Marinomonas</taxon>
    </lineage>
</organism>
<evidence type="ECO:0000313" key="9">
    <source>
        <dbReference type="EMBL" id="SHF03957.1"/>
    </source>
</evidence>
<evidence type="ECO:0000256" key="2">
    <source>
        <dbReference type="ARBA" id="ARBA00009142"/>
    </source>
</evidence>